<dbReference type="InterPro" id="IPR001434">
    <property type="entry name" value="OmcB-like_DUF11"/>
</dbReference>
<sequence>MVMILLVMLSVTKGAYNSETGIWSIGDLDSNEVVTLVIATKVTKNNGAVVNTVVVTSPTSDVDENGTVTPTVNKTNTTTPIPVVPLSNPKVTKVANQTKVIDDDTIKYIINITNDNTVDIDFVVNDSMDKGLIFISANTTGYVNTTIGDKVIITWNNFTVKAGETRSIEVIVRVDASDIALNNTVNVYNQEYAMNTSHASIVVSKLANITVSKTLNDTSIEKVNRGDIVVWKIVVRNNGPDVAENVTVTDVIGDGLTFVTATGDYTESDGIVTWFFNDLTKDGEIELYVTTRVISNEANIVNTLNVISPTPDLDDNGTVVPTVTKTITNGSITVDALIDPTVTKTIDTQDKYVKGDIVKYTIVVTNPNNITIVYHVVDTLPKGLVFVEEGSTEGANVDGQTISWDVEVAPNSDASIILMALIDITN</sequence>
<evidence type="ECO:0000259" key="2">
    <source>
        <dbReference type="Pfam" id="PF01345"/>
    </source>
</evidence>
<accession>A0A3P7NAP4</accession>
<feature type="domain" description="DUF11" evidence="2">
    <location>
        <begin position="209"/>
        <end position="315"/>
    </location>
</feature>
<name>A0A3P7NAP4_CYLGO</name>
<gene>
    <name evidence="3" type="ORF">CGOC_LOCUS10932</name>
</gene>
<protein>
    <recommendedName>
        <fullName evidence="2">DUF11 domain-containing protein</fullName>
    </recommendedName>
</protein>
<feature type="signal peptide" evidence="1">
    <location>
        <begin position="1"/>
        <end position="17"/>
    </location>
</feature>
<feature type="domain" description="DUF11" evidence="2">
    <location>
        <begin position="341"/>
        <end position="414"/>
    </location>
</feature>
<dbReference type="NCBIfam" id="TIGR04226">
    <property type="entry name" value="RrgB_K2N_iso_D2"/>
    <property type="match status" value="1"/>
</dbReference>
<dbReference type="Pfam" id="PF01345">
    <property type="entry name" value="DUF11"/>
    <property type="match status" value="4"/>
</dbReference>
<dbReference type="NCBIfam" id="TIGR01451">
    <property type="entry name" value="B_ant_repeat"/>
    <property type="match status" value="2"/>
</dbReference>
<dbReference type="InterPro" id="IPR051172">
    <property type="entry name" value="Chlamydia_OmcB"/>
</dbReference>
<dbReference type="Proteomes" id="UP000271889">
    <property type="component" value="Unassembled WGS sequence"/>
</dbReference>
<reference evidence="3 4" key="1">
    <citation type="submission" date="2018-11" db="EMBL/GenBank/DDBJ databases">
        <authorList>
            <consortium name="Pathogen Informatics"/>
        </authorList>
    </citation>
    <scope>NUCLEOTIDE SEQUENCE [LARGE SCALE GENOMIC DNA]</scope>
</reference>
<proteinExistence type="predicted"/>
<dbReference type="PANTHER" id="PTHR34819">
    <property type="entry name" value="LARGE CYSTEINE-RICH PERIPLASMIC PROTEIN OMCB"/>
    <property type="match status" value="1"/>
</dbReference>
<dbReference type="PANTHER" id="PTHR34819:SF3">
    <property type="entry name" value="CELL SURFACE PROTEIN"/>
    <property type="match status" value="1"/>
</dbReference>
<keyword evidence="1" id="KW-0732">Signal</keyword>
<feature type="non-terminal residue" evidence="3">
    <location>
        <position position="426"/>
    </location>
</feature>
<keyword evidence="4" id="KW-1185">Reference proteome</keyword>
<feature type="chain" id="PRO_5017972638" description="DUF11 domain-containing protein" evidence="1">
    <location>
        <begin position="18"/>
        <end position="426"/>
    </location>
</feature>
<dbReference type="Gene3D" id="2.60.40.740">
    <property type="match status" value="1"/>
</dbReference>
<feature type="domain" description="DUF11" evidence="2">
    <location>
        <begin position="91"/>
        <end position="193"/>
    </location>
</feature>
<evidence type="ECO:0000313" key="3">
    <source>
        <dbReference type="EMBL" id="VDN28361.1"/>
    </source>
</evidence>
<evidence type="ECO:0000256" key="1">
    <source>
        <dbReference type="SAM" id="SignalP"/>
    </source>
</evidence>
<organism evidence="3 4">
    <name type="scientific">Cylicostephanus goldi</name>
    <name type="common">Nematode worm</name>
    <dbReference type="NCBI Taxonomy" id="71465"/>
    <lineage>
        <taxon>Eukaryota</taxon>
        <taxon>Metazoa</taxon>
        <taxon>Ecdysozoa</taxon>
        <taxon>Nematoda</taxon>
        <taxon>Chromadorea</taxon>
        <taxon>Rhabditida</taxon>
        <taxon>Rhabditina</taxon>
        <taxon>Rhabditomorpha</taxon>
        <taxon>Strongyloidea</taxon>
        <taxon>Strongylidae</taxon>
        <taxon>Cylicostephanus</taxon>
    </lineage>
</organism>
<feature type="domain" description="DUF11" evidence="2">
    <location>
        <begin position="10"/>
        <end position="64"/>
    </location>
</feature>
<dbReference type="AlphaFoldDB" id="A0A3P7NAP4"/>
<dbReference type="InterPro" id="IPR047589">
    <property type="entry name" value="DUF11_rpt"/>
</dbReference>
<dbReference type="InterPro" id="IPR026466">
    <property type="entry name" value="Fim_isopep_form_D2_dom"/>
</dbReference>
<evidence type="ECO:0000313" key="4">
    <source>
        <dbReference type="Proteomes" id="UP000271889"/>
    </source>
</evidence>
<dbReference type="EMBL" id="UYRV01113623">
    <property type="protein sequence ID" value="VDN28361.1"/>
    <property type="molecule type" value="Genomic_DNA"/>
</dbReference>